<dbReference type="PANTHER" id="PTHR43557">
    <property type="entry name" value="APOPTOSIS-INDUCING FACTOR 1"/>
    <property type="match status" value="1"/>
</dbReference>
<dbReference type="PANTHER" id="PTHR43557:SF2">
    <property type="entry name" value="RIESKE DOMAIN-CONTAINING PROTEIN-RELATED"/>
    <property type="match status" value="1"/>
</dbReference>
<evidence type="ECO:0000313" key="7">
    <source>
        <dbReference type="EMBL" id="GAA1969174.1"/>
    </source>
</evidence>
<dbReference type="InterPro" id="IPR028202">
    <property type="entry name" value="Reductase_C"/>
</dbReference>
<protein>
    <submittedName>
        <fullName evidence="7">FAD-dependent oxidoreductase</fullName>
    </submittedName>
</protein>
<organism evidence="7 8">
    <name type="scientific">Catenulispora subtropica</name>
    <dbReference type="NCBI Taxonomy" id="450798"/>
    <lineage>
        <taxon>Bacteria</taxon>
        <taxon>Bacillati</taxon>
        <taxon>Actinomycetota</taxon>
        <taxon>Actinomycetes</taxon>
        <taxon>Catenulisporales</taxon>
        <taxon>Catenulisporaceae</taxon>
        <taxon>Catenulispora</taxon>
    </lineage>
</organism>
<dbReference type="InterPro" id="IPR036188">
    <property type="entry name" value="FAD/NAD-bd_sf"/>
</dbReference>
<dbReference type="SUPFAM" id="SSF55424">
    <property type="entry name" value="FAD/NAD-linked reductases, dimerisation (C-terminal) domain"/>
    <property type="match status" value="1"/>
</dbReference>
<evidence type="ECO:0000259" key="6">
    <source>
        <dbReference type="Pfam" id="PF14759"/>
    </source>
</evidence>
<comment type="caution">
    <text evidence="7">The sequence shown here is derived from an EMBL/GenBank/DDBJ whole genome shotgun (WGS) entry which is preliminary data.</text>
</comment>
<dbReference type="PRINTS" id="PR00368">
    <property type="entry name" value="FADPNR"/>
</dbReference>
<evidence type="ECO:0000313" key="8">
    <source>
        <dbReference type="Proteomes" id="UP001499854"/>
    </source>
</evidence>
<dbReference type="Proteomes" id="UP001499854">
    <property type="component" value="Unassembled WGS sequence"/>
</dbReference>
<dbReference type="InterPro" id="IPR016156">
    <property type="entry name" value="FAD/NAD-linked_Rdtase_dimer_sf"/>
</dbReference>
<feature type="domain" description="Reductase C-terminal" evidence="6">
    <location>
        <begin position="335"/>
        <end position="404"/>
    </location>
</feature>
<keyword evidence="4" id="KW-0560">Oxidoreductase</keyword>
<proteinExistence type="predicted"/>
<name>A0ABP5CUT7_9ACTN</name>
<evidence type="ECO:0000256" key="4">
    <source>
        <dbReference type="ARBA" id="ARBA00023002"/>
    </source>
</evidence>
<evidence type="ECO:0000256" key="2">
    <source>
        <dbReference type="ARBA" id="ARBA00022630"/>
    </source>
</evidence>
<keyword evidence="3" id="KW-0274">FAD</keyword>
<evidence type="ECO:0000256" key="3">
    <source>
        <dbReference type="ARBA" id="ARBA00022827"/>
    </source>
</evidence>
<gene>
    <name evidence="7" type="ORF">GCM10009838_29820</name>
</gene>
<sequence length="407" mass="42853">MSERGHAIRPARFAQPEHTVIVGTGVAGATAALTLRNEGYRGRITLVGADPEAPYRRPPLSKEVLRGTVKSERIRLKPDAFWSENAIELRTGTSVTALDTDAATAALADGTVLGYRNLVLATGGSPRRLREAAGVPGVHHLRSLRSATALAAALAGRDPVTVIGAGLVGLEIAASARALGCDVSVLEAADRPMSRVLPAWLADPLNTLHWDRGVEIHTGVTVVRIEHHTRRGGYTVSASDGRTWTAATVVAAVGTVPETSLAEAAGLLVSDGIVVDEYGRTSASGVFAAGDAANLPDTLHGGRHRGEHWNEAMEQGAAVAKTIAGTLTPYPRLPWSWSDQHGVTIQVCGRPDLGTEHEVRGDPEARDASVVFRRLGRVVGVVAMNRPAEFRALRQLALAATQPSSTS</sequence>
<dbReference type="Pfam" id="PF07992">
    <property type="entry name" value="Pyr_redox_2"/>
    <property type="match status" value="1"/>
</dbReference>
<reference evidence="8" key="1">
    <citation type="journal article" date="2019" name="Int. J. Syst. Evol. Microbiol.">
        <title>The Global Catalogue of Microorganisms (GCM) 10K type strain sequencing project: providing services to taxonomists for standard genome sequencing and annotation.</title>
        <authorList>
            <consortium name="The Broad Institute Genomics Platform"/>
            <consortium name="The Broad Institute Genome Sequencing Center for Infectious Disease"/>
            <person name="Wu L."/>
            <person name="Ma J."/>
        </authorList>
    </citation>
    <scope>NUCLEOTIDE SEQUENCE [LARGE SCALE GENOMIC DNA]</scope>
    <source>
        <strain evidence="8">JCM 16013</strain>
    </source>
</reference>
<evidence type="ECO:0000259" key="5">
    <source>
        <dbReference type="Pfam" id="PF07992"/>
    </source>
</evidence>
<evidence type="ECO:0000256" key="1">
    <source>
        <dbReference type="ARBA" id="ARBA00001974"/>
    </source>
</evidence>
<dbReference type="RefSeq" id="WP_344657595.1">
    <property type="nucleotide sequence ID" value="NZ_BAAAQM010000014.1"/>
</dbReference>
<dbReference type="InterPro" id="IPR050446">
    <property type="entry name" value="FAD-oxidoreductase/Apoptosis"/>
</dbReference>
<dbReference type="SUPFAM" id="SSF51905">
    <property type="entry name" value="FAD/NAD(P)-binding domain"/>
    <property type="match status" value="1"/>
</dbReference>
<feature type="domain" description="FAD/NAD(P)-binding" evidence="5">
    <location>
        <begin position="18"/>
        <end position="316"/>
    </location>
</feature>
<keyword evidence="8" id="KW-1185">Reference proteome</keyword>
<accession>A0ABP5CUT7</accession>
<keyword evidence="2" id="KW-0285">Flavoprotein</keyword>
<dbReference type="Pfam" id="PF14759">
    <property type="entry name" value="Reductase_C"/>
    <property type="match status" value="1"/>
</dbReference>
<dbReference type="InterPro" id="IPR023753">
    <property type="entry name" value="FAD/NAD-binding_dom"/>
</dbReference>
<dbReference type="EMBL" id="BAAAQM010000014">
    <property type="protein sequence ID" value="GAA1969174.1"/>
    <property type="molecule type" value="Genomic_DNA"/>
</dbReference>
<dbReference type="Gene3D" id="3.50.50.60">
    <property type="entry name" value="FAD/NAD(P)-binding domain"/>
    <property type="match status" value="2"/>
</dbReference>
<dbReference type="Gene3D" id="3.30.390.30">
    <property type="match status" value="1"/>
</dbReference>
<dbReference type="PRINTS" id="PR00411">
    <property type="entry name" value="PNDRDTASEI"/>
</dbReference>
<comment type="cofactor">
    <cofactor evidence="1">
        <name>FAD</name>
        <dbReference type="ChEBI" id="CHEBI:57692"/>
    </cofactor>
</comment>